<reference evidence="1" key="2">
    <citation type="submission" date="2020-09" db="EMBL/GenBank/DDBJ databases">
        <authorList>
            <person name="Sun Q."/>
            <person name="Zhou Y."/>
        </authorList>
    </citation>
    <scope>NUCLEOTIDE SEQUENCE</scope>
    <source>
        <strain evidence="1">CGMCC 1.15762</strain>
    </source>
</reference>
<dbReference type="Proteomes" id="UP000617145">
    <property type="component" value="Unassembled WGS sequence"/>
</dbReference>
<accession>A0A8J2ZMQ5</accession>
<proteinExistence type="predicted"/>
<dbReference type="EMBL" id="BMJV01000007">
    <property type="protein sequence ID" value="GGG81343.1"/>
    <property type="molecule type" value="Genomic_DNA"/>
</dbReference>
<keyword evidence="2" id="KW-1185">Reference proteome</keyword>
<dbReference type="AlphaFoldDB" id="A0A8J2ZMQ5"/>
<evidence type="ECO:0000313" key="2">
    <source>
        <dbReference type="Proteomes" id="UP000617145"/>
    </source>
</evidence>
<sequence>MRHDWIIDVLTDLKKFARSNDLDALAEQLDAVELVARVELTSWGEGTGFGRCGEQPLDRRVSGRA</sequence>
<name>A0A8J2ZMQ5_9RHOB</name>
<protein>
    <submittedName>
        <fullName evidence="1">Uncharacterized protein</fullName>
    </submittedName>
</protein>
<gene>
    <name evidence="1" type="ORF">GCM10011415_33590</name>
</gene>
<evidence type="ECO:0000313" key="1">
    <source>
        <dbReference type="EMBL" id="GGG81343.1"/>
    </source>
</evidence>
<organism evidence="1 2">
    <name type="scientific">Salipiger pallidus</name>
    <dbReference type="NCBI Taxonomy" id="1775170"/>
    <lineage>
        <taxon>Bacteria</taxon>
        <taxon>Pseudomonadati</taxon>
        <taxon>Pseudomonadota</taxon>
        <taxon>Alphaproteobacteria</taxon>
        <taxon>Rhodobacterales</taxon>
        <taxon>Roseobacteraceae</taxon>
        <taxon>Salipiger</taxon>
    </lineage>
</organism>
<reference evidence="1" key="1">
    <citation type="journal article" date="2014" name="Int. J. Syst. Evol. Microbiol.">
        <title>Complete genome sequence of Corynebacterium casei LMG S-19264T (=DSM 44701T), isolated from a smear-ripened cheese.</title>
        <authorList>
            <consortium name="US DOE Joint Genome Institute (JGI-PGF)"/>
            <person name="Walter F."/>
            <person name="Albersmeier A."/>
            <person name="Kalinowski J."/>
            <person name="Ruckert C."/>
        </authorList>
    </citation>
    <scope>NUCLEOTIDE SEQUENCE</scope>
    <source>
        <strain evidence="1">CGMCC 1.15762</strain>
    </source>
</reference>
<comment type="caution">
    <text evidence="1">The sequence shown here is derived from an EMBL/GenBank/DDBJ whole genome shotgun (WGS) entry which is preliminary data.</text>
</comment>